<evidence type="ECO:0000256" key="2">
    <source>
        <dbReference type="ARBA" id="ARBA00023315"/>
    </source>
</evidence>
<dbReference type="Proteomes" id="UP000490386">
    <property type="component" value="Unassembled WGS sequence"/>
</dbReference>
<dbReference type="InterPro" id="IPR016181">
    <property type="entry name" value="Acyl_CoA_acyltransferase"/>
</dbReference>
<evidence type="ECO:0000256" key="1">
    <source>
        <dbReference type="ARBA" id="ARBA00022679"/>
    </source>
</evidence>
<keyword evidence="2" id="KW-0012">Acyltransferase</keyword>
<evidence type="ECO:0000313" key="4">
    <source>
        <dbReference type="EMBL" id="KAB1638464.1"/>
    </source>
</evidence>
<dbReference type="EMBL" id="WBJX01000002">
    <property type="protein sequence ID" value="KAB1638464.1"/>
    <property type="molecule type" value="Genomic_DNA"/>
</dbReference>
<comment type="caution">
    <text evidence="4">The sequence shown here is derived from an EMBL/GenBank/DDBJ whole genome shotgun (WGS) entry which is preliminary data.</text>
</comment>
<dbReference type="SUPFAM" id="SSF55729">
    <property type="entry name" value="Acyl-CoA N-acyltransferases (Nat)"/>
    <property type="match status" value="1"/>
</dbReference>
<organism evidence="4 5">
    <name type="scientific">Pseudoclavibacter terrae</name>
    <dbReference type="NCBI Taxonomy" id="1530195"/>
    <lineage>
        <taxon>Bacteria</taxon>
        <taxon>Bacillati</taxon>
        <taxon>Actinomycetota</taxon>
        <taxon>Actinomycetes</taxon>
        <taxon>Micrococcales</taxon>
        <taxon>Microbacteriaceae</taxon>
        <taxon>Pseudoclavibacter</taxon>
    </lineage>
</organism>
<gene>
    <name evidence="4" type="ORF">F8O03_08730</name>
</gene>
<dbReference type="InterPro" id="IPR056935">
    <property type="entry name" value="Rv0428c-like_C"/>
</dbReference>
<dbReference type="Gene3D" id="3.40.630.30">
    <property type="match status" value="1"/>
</dbReference>
<name>A0A7J5B5P7_9MICO</name>
<dbReference type="PANTHER" id="PTHR43420:SF47">
    <property type="entry name" value="N-ACETYLTRANSFERASE DOMAIN-CONTAINING PROTEIN"/>
    <property type="match status" value="1"/>
</dbReference>
<evidence type="ECO:0000259" key="3">
    <source>
        <dbReference type="PROSITE" id="PS51186"/>
    </source>
</evidence>
<feature type="domain" description="N-acetyltransferase" evidence="3">
    <location>
        <begin position="135"/>
        <end position="272"/>
    </location>
</feature>
<dbReference type="PROSITE" id="PS51186">
    <property type="entry name" value="GNAT"/>
    <property type="match status" value="1"/>
</dbReference>
<sequence length="272" mass="29111">MPADPATAASERASPPSLDRAARALRGSWPALDERRLGGWLLGFSEGFTRRANSVWMLGAVEDLQSSVGAVEEAYRVRGLPSRFLTTDSSDVDEVAALRAFGYVTSLSGGVLARSLGPTDGRGQPLPAAHPSAFVSVSGPQPPSDWLDAWLAWNGRRLPSDRRLAPRILSQGTPSFLSVSVDRSLAATARLSVVDGLGVVDCLVTDRASRGRGYARLLLERAQHEALALGASSCLAMVVDGNDASLRLFERLGYRRLGAFRYLEGPERTSCC</sequence>
<dbReference type="GO" id="GO:0016747">
    <property type="term" value="F:acyltransferase activity, transferring groups other than amino-acyl groups"/>
    <property type="evidence" value="ECO:0007669"/>
    <property type="project" value="InterPro"/>
</dbReference>
<dbReference type="Pfam" id="PF24553">
    <property type="entry name" value="Rv0428c_C"/>
    <property type="match status" value="1"/>
</dbReference>
<accession>A0A7J5B5P7</accession>
<dbReference type="CDD" id="cd04301">
    <property type="entry name" value="NAT_SF"/>
    <property type="match status" value="1"/>
</dbReference>
<dbReference type="OrthoDB" id="9775595at2"/>
<dbReference type="InterPro" id="IPR050680">
    <property type="entry name" value="YpeA/RimI_acetyltransf"/>
</dbReference>
<dbReference type="PANTHER" id="PTHR43420">
    <property type="entry name" value="ACETYLTRANSFERASE"/>
    <property type="match status" value="1"/>
</dbReference>
<dbReference type="InterPro" id="IPR000182">
    <property type="entry name" value="GNAT_dom"/>
</dbReference>
<dbReference type="AlphaFoldDB" id="A0A7J5B5P7"/>
<keyword evidence="1 4" id="KW-0808">Transferase</keyword>
<keyword evidence="5" id="KW-1185">Reference proteome</keyword>
<proteinExistence type="predicted"/>
<reference evidence="4 5" key="1">
    <citation type="submission" date="2019-09" db="EMBL/GenBank/DDBJ databases">
        <title>Phylogeny of genus Pseudoclavibacter and closely related genus.</title>
        <authorList>
            <person name="Li Y."/>
        </authorList>
    </citation>
    <scope>NUCLEOTIDE SEQUENCE [LARGE SCALE GENOMIC DNA]</scope>
    <source>
        <strain evidence="4 5">THG-MD12</strain>
    </source>
</reference>
<dbReference type="RefSeq" id="WP_151423502.1">
    <property type="nucleotide sequence ID" value="NZ_WBJX01000002.1"/>
</dbReference>
<evidence type="ECO:0000313" key="5">
    <source>
        <dbReference type="Proteomes" id="UP000490386"/>
    </source>
</evidence>
<protein>
    <submittedName>
        <fullName evidence="4">GNAT family N-acetyltransferase</fullName>
    </submittedName>
</protein>